<evidence type="ECO:0000313" key="3">
    <source>
        <dbReference type="EMBL" id="CAA0127766.1"/>
    </source>
</evidence>
<protein>
    <recommendedName>
        <fullName evidence="5">Emopamil-binding protein</fullName>
    </recommendedName>
</protein>
<feature type="region of interest" description="Disordered" evidence="1">
    <location>
        <begin position="1"/>
        <end position="22"/>
    </location>
</feature>
<feature type="transmembrane region" description="Helical" evidence="2">
    <location>
        <begin position="31"/>
        <end position="55"/>
    </location>
</feature>
<dbReference type="EMBL" id="CACSIP010000031">
    <property type="protein sequence ID" value="CAA0127766.1"/>
    <property type="molecule type" value="Genomic_DNA"/>
</dbReference>
<feature type="compositionally biased region" description="Polar residues" evidence="1">
    <location>
        <begin position="1"/>
        <end position="10"/>
    </location>
</feature>
<evidence type="ECO:0008006" key="5">
    <source>
        <dbReference type="Google" id="ProtNLM"/>
    </source>
</evidence>
<dbReference type="OrthoDB" id="4707159at2"/>
<reference evidence="3 4" key="1">
    <citation type="submission" date="2019-11" db="EMBL/GenBank/DDBJ databases">
        <authorList>
            <person name="Holert J."/>
        </authorList>
    </citation>
    <scope>NUCLEOTIDE SEQUENCE [LARGE SCALE GENOMIC DNA]</scope>
    <source>
        <strain evidence="3">BC8_1</strain>
    </source>
</reference>
<organism evidence="3 4">
    <name type="scientific">Mycolicibacterium vanbaalenii</name>
    <name type="common">Mycobacterium vanbaalenii</name>
    <dbReference type="NCBI Taxonomy" id="110539"/>
    <lineage>
        <taxon>Bacteria</taxon>
        <taxon>Bacillati</taxon>
        <taxon>Actinomycetota</taxon>
        <taxon>Actinomycetes</taxon>
        <taxon>Mycobacteriales</taxon>
        <taxon>Mycobacteriaceae</taxon>
        <taxon>Mycolicibacterium</taxon>
    </lineage>
</organism>
<keyword evidence="4" id="KW-1185">Reference proteome</keyword>
<proteinExistence type="predicted"/>
<sequence>MSEQMSTQLSAHPPGREPNFARPWAPHRRRIYLAAAGFTGAVFVLVVVGVGLGVLPPTFTVDVVANLLFGIPVILLPFVLLWSAPGENRTRLDKASELTLFYLPYTAGSQIGYELIFLIGHPLNLWTPTDDPGWKWLWWQYGLADTRYTSGNNWIFGLELVGVTVGVMLFLVWTRLIRPDLPAESRIKNLWLAFTGVAMLASSTGVYFLSEVRSGFGDIGQGAFGLWFKFIAENVPFILLPAVVLYSIYLQIDYLTRRAGVPAEFTSPARRYD</sequence>
<feature type="transmembrane region" description="Helical" evidence="2">
    <location>
        <begin position="154"/>
        <end position="177"/>
    </location>
</feature>
<dbReference type="RefSeq" id="WP_159233002.1">
    <property type="nucleotide sequence ID" value="NZ_CACSIP010000031.1"/>
</dbReference>
<keyword evidence="2" id="KW-0812">Transmembrane</keyword>
<evidence type="ECO:0000313" key="4">
    <source>
        <dbReference type="Proteomes" id="UP000430146"/>
    </source>
</evidence>
<dbReference type="AlphaFoldDB" id="A0A5S9R1Y7"/>
<evidence type="ECO:0000256" key="1">
    <source>
        <dbReference type="SAM" id="MobiDB-lite"/>
    </source>
</evidence>
<keyword evidence="2" id="KW-0472">Membrane</keyword>
<evidence type="ECO:0000256" key="2">
    <source>
        <dbReference type="SAM" id="Phobius"/>
    </source>
</evidence>
<feature type="transmembrane region" description="Helical" evidence="2">
    <location>
        <begin position="67"/>
        <end position="86"/>
    </location>
</feature>
<accession>A0A5S9R1Y7</accession>
<dbReference type="Proteomes" id="UP000430146">
    <property type="component" value="Unassembled WGS sequence"/>
</dbReference>
<name>A0A5S9R1Y7_MYCVN</name>
<keyword evidence="2" id="KW-1133">Transmembrane helix</keyword>
<feature type="transmembrane region" description="Helical" evidence="2">
    <location>
        <begin position="98"/>
        <end position="119"/>
    </location>
</feature>
<gene>
    <name evidence="3" type="ORF">AELLOGFF_05299</name>
</gene>
<feature type="transmembrane region" description="Helical" evidence="2">
    <location>
        <begin position="189"/>
        <end position="210"/>
    </location>
</feature>
<feature type="transmembrane region" description="Helical" evidence="2">
    <location>
        <begin position="230"/>
        <end position="249"/>
    </location>
</feature>